<dbReference type="Pfam" id="PF12806">
    <property type="entry name" value="Acyl-CoA_dh_C"/>
    <property type="match status" value="1"/>
</dbReference>
<evidence type="ECO:0000256" key="4">
    <source>
        <dbReference type="ARBA" id="ARBA00022827"/>
    </source>
</evidence>
<dbReference type="PANTHER" id="PTHR42803">
    <property type="entry name" value="ACYL-COA DEHYDROGENASE"/>
    <property type="match status" value="1"/>
</dbReference>
<dbReference type="InterPro" id="IPR025878">
    <property type="entry name" value="Acyl-CoA_dh-like_C_dom"/>
</dbReference>
<feature type="domain" description="Acyl-CoA oxidase/dehydrogenase middle" evidence="7">
    <location>
        <begin position="166"/>
        <end position="263"/>
    </location>
</feature>
<dbReference type="Gene3D" id="1.10.540.10">
    <property type="entry name" value="Acyl-CoA dehydrogenase/oxidase, N-terminal domain"/>
    <property type="match status" value="1"/>
</dbReference>
<evidence type="ECO:0000259" key="9">
    <source>
        <dbReference type="Pfam" id="PF12806"/>
    </source>
</evidence>
<evidence type="ECO:0000256" key="1">
    <source>
        <dbReference type="ARBA" id="ARBA00001974"/>
    </source>
</evidence>
<evidence type="ECO:0000259" key="8">
    <source>
        <dbReference type="Pfam" id="PF02771"/>
    </source>
</evidence>
<protein>
    <submittedName>
        <fullName evidence="10">Acyl-CoA dehydrogenase</fullName>
    </submittedName>
</protein>
<feature type="domain" description="Acetyl-CoA dehydrogenase-like C-terminal" evidence="9">
    <location>
        <begin position="472"/>
        <end position="597"/>
    </location>
</feature>
<gene>
    <name evidence="10" type="ORF">D7V88_23120</name>
</gene>
<accession>A0A3A8INA5</accession>
<dbReference type="GO" id="GO:0016627">
    <property type="term" value="F:oxidoreductase activity, acting on the CH-CH group of donors"/>
    <property type="evidence" value="ECO:0007669"/>
    <property type="project" value="InterPro"/>
</dbReference>
<dbReference type="OrthoDB" id="9765339at2"/>
<keyword evidence="4 5" id="KW-0274">FAD</keyword>
<evidence type="ECO:0000256" key="5">
    <source>
        <dbReference type="RuleBase" id="RU362125"/>
    </source>
</evidence>
<dbReference type="InterPro" id="IPR006091">
    <property type="entry name" value="Acyl-CoA_Oxase/DH_mid-dom"/>
</dbReference>
<comment type="cofactor">
    <cofactor evidence="1 5">
        <name>FAD</name>
        <dbReference type="ChEBI" id="CHEBI:57692"/>
    </cofactor>
</comment>
<sequence length="602" mass="64859">MSVPRPNPLLSDRDVDFQLYEVLDTAALCALPAFQEHSRDTFGLLLDSTRRFAREVLAPTYRPMDAAPPVFEHGRVRVHPAMRSLYANMVDLGLLTATRPPDVGGQQLPLTVHAVSSAYLMAANLSAYGYLGLTLGAAHLLEVFGTPFLREQFMAPLYRGEWTGTMALTEPQAGSSLADVKTRATPSPDGSYRLQGSKIFISGGDQDFTDNIVHLTLARIDGAEGGTRGVSLFAVPARRPEAGGFVPNDVQVAGVIHKIGWRGIPSLVLNLGESNDCHGWLVGQPGRGLACMFQMMNEARIMVGLNGVATASVAYQESLAYARERPQGRPGGTRDTARAQSPIIEHADVRRMLLRQKAIVEGGLALLLATSTQADLANHAPDEAARQRAHLLLDLLTPIAKTFPAEKGFESNALALQIHGGYGYSSEYLPEAWLRDQKLNSIHEGTTGIQGLDLLGRKAVAGGGAALQALDEEVRTTTARARAAGVEPAWSDALEDALQQASALTLELGARGMAGEVDAMLRHSADFLELFSVVAVAWRWLAQAAAAKEALARGAANDAPFYEGKLAAAQYWFAVEVPRVPLLAHLCRTGEDSYARMHPDWF</sequence>
<name>A0A3A8INA5_9BACT</name>
<comment type="similarity">
    <text evidence="2 5">Belongs to the acyl-CoA dehydrogenase family.</text>
</comment>
<evidence type="ECO:0000256" key="2">
    <source>
        <dbReference type="ARBA" id="ARBA00009347"/>
    </source>
</evidence>
<dbReference type="Pfam" id="PF00441">
    <property type="entry name" value="Acyl-CoA_dh_1"/>
    <property type="match status" value="1"/>
</dbReference>
<evidence type="ECO:0000313" key="11">
    <source>
        <dbReference type="Proteomes" id="UP000268094"/>
    </source>
</evidence>
<evidence type="ECO:0000259" key="7">
    <source>
        <dbReference type="Pfam" id="PF02770"/>
    </source>
</evidence>
<dbReference type="SUPFAM" id="SSF56645">
    <property type="entry name" value="Acyl-CoA dehydrogenase NM domain-like"/>
    <property type="match status" value="1"/>
</dbReference>
<dbReference type="Gene3D" id="1.20.140.10">
    <property type="entry name" value="Butyryl-CoA Dehydrogenase, subunit A, domain 3"/>
    <property type="match status" value="1"/>
</dbReference>
<keyword evidence="5" id="KW-0560">Oxidoreductase</keyword>
<feature type="domain" description="Acyl-CoA dehydrogenase/oxidase C-terminal" evidence="6">
    <location>
        <begin position="286"/>
        <end position="452"/>
    </location>
</feature>
<dbReference type="InterPro" id="IPR052166">
    <property type="entry name" value="Diverse_Acyl-CoA_DH"/>
</dbReference>
<evidence type="ECO:0000313" key="10">
    <source>
        <dbReference type="EMBL" id="RKG83946.1"/>
    </source>
</evidence>
<feature type="domain" description="Acyl-CoA dehydrogenase/oxidase N-terminal" evidence="8">
    <location>
        <begin position="45"/>
        <end position="161"/>
    </location>
</feature>
<dbReference type="PANTHER" id="PTHR42803:SF3">
    <property type="entry name" value="ACYL-COA DEHYDROGENASE-RELATED"/>
    <property type="match status" value="1"/>
</dbReference>
<dbReference type="InterPro" id="IPR037069">
    <property type="entry name" value="AcylCoA_DH/ox_N_sf"/>
</dbReference>
<dbReference type="Gene3D" id="2.40.110.10">
    <property type="entry name" value="Butyryl-CoA Dehydrogenase, subunit A, domain 2"/>
    <property type="match status" value="1"/>
</dbReference>
<reference evidence="11" key="1">
    <citation type="submission" date="2018-09" db="EMBL/GenBank/DDBJ databases">
        <authorList>
            <person name="Livingstone P.G."/>
            <person name="Whitworth D.E."/>
        </authorList>
    </citation>
    <scope>NUCLEOTIDE SEQUENCE [LARGE SCALE GENOMIC DNA]</scope>
    <source>
        <strain evidence="11">CA054A</strain>
    </source>
</reference>
<dbReference type="InterPro" id="IPR013786">
    <property type="entry name" value="AcylCoA_DH/ox_N"/>
</dbReference>
<evidence type="ECO:0000259" key="6">
    <source>
        <dbReference type="Pfam" id="PF00441"/>
    </source>
</evidence>
<keyword evidence="11" id="KW-1185">Reference proteome</keyword>
<dbReference type="Pfam" id="PF02771">
    <property type="entry name" value="Acyl-CoA_dh_N"/>
    <property type="match status" value="1"/>
</dbReference>
<dbReference type="GO" id="GO:0050660">
    <property type="term" value="F:flavin adenine dinucleotide binding"/>
    <property type="evidence" value="ECO:0007669"/>
    <property type="project" value="InterPro"/>
</dbReference>
<evidence type="ECO:0000256" key="3">
    <source>
        <dbReference type="ARBA" id="ARBA00022630"/>
    </source>
</evidence>
<dbReference type="InterPro" id="IPR036250">
    <property type="entry name" value="AcylCo_DH-like_C"/>
</dbReference>
<keyword evidence="3 5" id="KW-0285">Flavoprotein</keyword>
<dbReference type="InterPro" id="IPR009100">
    <property type="entry name" value="AcylCoA_DH/oxidase_NM_dom_sf"/>
</dbReference>
<dbReference type="InterPro" id="IPR046373">
    <property type="entry name" value="Acyl-CoA_Oxase/DH_mid-dom_sf"/>
</dbReference>
<dbReference type="SUPFAM" id="SSF47203">
    <property type="entry name" value="Acyl-CoA dehydrogenase C-terminal domain-like"/>
    <property type="match status" value="1"/>
</dbReference>
<organism evidence="10 11">
    <name type="scientific">Corallococcus terminator</name>
    <dbReference type="NCBI Taxonomy" id="2316733"/>
    <lineage>
        <taxon>Bacteria</taxon>
        <taxon>Pseudomonadati</taxon>
        <taxon>Myxococcota</taxon>
        <taxon>Myxococcia</taxon>
        <taxon>Myxococcales</taxon>
        <taxon>Cystobacterineae</taxon>
        <taxon>Myxococcaceae</taxon>
        <taxon>Corallococcus</taxon>
    </lineage>
</organism>
<dbReference type="Pfam" id="PF02770">
    <property type="entry name" value="Acyl-CoA_dh_M"/>
    <property type="match status" value="1"/>
</dbReference>
<dbReference type="Proteomes" id="UP000268094">
    <property type="component" value="Unassembled WGS sequence"/>
</dbReference>
<dbReference type="EMBL" id="RAVZ01000168">
    <property type="protein sequence ID" value="RKG83946.1"/>
    <property type="molecule type" value="Genomic_DNA"/>
</dbReference>
<dbReference type="AlphaFoldDB" id="A0A3A8INA5"/>
<comment type="caution">
    <text evidence="10">The sequence shown here is derived from an EMBL/GenBank/DDBJ whole genome shotgun (WGS) entry which is preliminary data.</text>
</comment>
<dbReference type="RefSeq" id="WP_120542817.1">
    <property type="nucleotide sequence ID" value="NZ_RAVZ01000168.1"/>
</dbReference>
<proteinExistence type="inferred from homology"/>
<dbReference type="InterPro" id="IPR009075">
    <property type="entry name" value="AcylCo_DH/oxidase_C"/>
</dbReference>